<evidence type="ECO:0000256" key="1">
    <source>
        <dbReference type="SAM" id="Phobius"/>
    </source>
</evidence>
<evidence type="ECO:0000313" key="3">
    <source>
        <dbReference type="Proteomes" id="UP000659496"/>
    </source>
</evidence>
<keyword evidence="1" id="KW-1133">Transmembrane helix</keyword>
<evidence type="ECO:0008006" key="4">
    <source>
        <dbReference type="Google" id="ProtNLM"/>
    </source>
</evidence>
<feature type="transmembrane region" description="Helical" evidence="1">
    <location>
        <begin position="46"/>
        <end position="63"/>
    </location>
</feature>
<dbReference type="RefSeq" id="WP_191689932.1">
    <property type="nucleotide sequence ID" value="NZ_JACSQY010000006.1"/>
</dbReference>
<keyword evidence="1" id="KW-0472">Membrane</keyword>
<proteinExistence type="predicted"/>
<feature type="transmembrane region" description="Helical" evidence="1">
    <location>
        <begin position="98"/>
        <end position="118"/>
    </location>
</feature>
<keyword evidence="1" id="KW-0812">Transmembrane</keyword>
<feature type="transmembrane region" description="Helical" evidence="1">
    <location>
        <begin position="75"/>
        <end position="92"/>
    </location>
</feature>
<evidence type="ECO:0000313" key="2">
    <source>
        <dbReference type="EMBL" id="MBD7908620.1"/>
    </source>
</evidence>
<feature type="transmembrane region" description="Helical" evidence="1">
    <location>
        <begin position="211"/>
        <end position="231"/>
    </location>
</feature>
<dbReference type="Proteomes" id="UP000659496">
    <property type="component" value="Unassembled WGS sequence"/>
</dbReference>
<protein>
    <recommendedName>
        <fullName evidence="4">Tryptophan-rich sensory protein</fullName>
    </recommendedName>
</protein>
<comment type="caution">
    <text evidence="2">The sequence shown here is derived from an EMBL/GenBank/DDBJ whole genome shotgun (WGS) entry which is preliminary data.</text>
</comment>
<feature type="transmembrane region" description="Helical" evidence="1">
    <location>
        <begin position="188"/>
        <end position="205"/>
    </location>
</feature>
<feature type="transmembrane region" description="Helical" evidence="1">
    <location>
        <begin position="163"/>
        <end position="181"/>
    </location>
</feature>
<reference evidence="2 3" key="1">
    <citation type="submission" date="2020-08" db="EMBL/GenBank/DDBJ databases">
        <title>A Genomic Blueprint of the Chicken Gut Microbiome.</title>
        <authorList>
            <person name="Gilroy R."/>
            <person name="Ravi A."/>
            <person name="Getino M."/>
            <person name="Pursley I."/>
            <person name="Horton D.L."/>
            <person name="Alikhan N.-F."/>
            <person name="Baker D."/>
            <person name="Gharbi K."/>
            <person name="Hall N."/>
            <person name="Watson M."/>
            <person name="Adriaenssens E.M."/>
            <person name="Foster-Nyarko E."/>
            <person name="Jarju S."/>
            <person name="Secka A."/>
            <person name="Antonio M."/>
            <person name="Oren A."/>
            <person name="Chaudhuri R."/>
            <person name="La Ragione R.M."/>
            <person name="Hildebrand F."/>
            <person name="Pallen M.J."/>
        </authorList>
    </citation>
    <scope>NUCLEOTIDE SEQUENCE [LARGE SCALE GENOMIC DNA]</scope>
    <source>
        <strain evidence="2 3">Sa3CUA8</strain>
    </source>
</reference>
<sequence>MKKMILAFVFLLLATALTISNSTLLNGMTTIEIAHKLPILLMPADFTFLVRPVIFLFLAYWIVQFHSNHSHSVKRIVFFIIACVTNAAWFPFWHYGYFGWACLSTLVAAFSLFALYRSYPKKENDWGERVPIALLFSWTVVSFVMNANYLLVLDEWNRLGLSSVLWTIINLTILTAIALHFNYHYRDWIISTIFIWVFLGIIVNIRFEELFVTLSTLFLIVIMILGMFIFAPSTSERKMKETSF</sequence>
<organism evidence="2 3">
    <name type="scientific">Sporosarcina gallistercoris</name>
    <dbReference type="NCBI Taxonomy" id="2762245"/>
    <lineage>
        <taxon>Bacteria</taxon>
        <taxon>Bacillati</taxon>
        <taxon>Bacillota</taxon>
        <taxon>Bacilli</taxon>
        <taxon>Bacillales</taxon>
        <taxon>Caryophanaceae</taxon>
        <taxon>Sporosarcina</taxon>
    </lineage>
</organism>
<gene>
    <name evidence="2" type="ORF">H9659_09790</name>
</gene>
<accession>A0ABR8PKF5</accession>
<feature type="transmembrane region" description="Helical" evidence="1">
    <location>
        <begin position="130"/>
        <end position="151"/>
    </location>
</feature>
<keyword evidence="3" id="KW-1185">Reference proteome</keyword>
<name>A0ABR8PKF5_9BACL</name>
<dbReference type="EMBL" id="JACSQY010000006">
    <property type="protein sequence ID" value="MBD7908620.1"/>
    <property type="molecule type" value="Genomic_DNA"/>
</dbReference>